<dbReference type="Proteomes" id="UP001557470">
    <property type="component" value="Unassembled WGS sequence"/>
</dbReference>
<dbReference type="Pfam" id="PF08014">
    <property type="entry name" value="MATCAP"/>
    <property type="match status" value="1"/>
</dbReference>
<accession>A0ABD0VXD4</accession>
<sequence length="538" mass="61467">MLQSIKVTERLRWPEMEQSKKYLLSSTKPLKMELAKTYLSPAERYKRPASPTQVCLEKLSSSIFKDLFTTGTSSYNVLLQAEEQKRLNPKQSPRRRSKNTTRCASEMNTSRKTFRRPSVTPLLHPGNEGSRNSRHSIHHHAFSLAPGGFLSEPKPAHSITVLGSKMGLSPRPVACLRKTCVHRTKLPLLPIGRVMREGEKATVKKLCILTAIKPANVEKEKVKFFKSDFSYNPQFEYSDPVSPMVLARHNKSSGRFLTQAVRIMELALQKYGNYEKFEHVTGGNLLPKSRICSLVKKYMEKEGCTGEIVVHVTDDLLSRASMTVVNSRPTLTINTATAREHWLEGMLRHEIGTHYFRGINNAQQPWSNGVGRKKHNLRPLNPTEEGLASIHSVLFRKDPTLWRAALLYYTVYQANHMSFSQLFHNLGHFVQDPNTRWDYCVRAKRGQTNTAQPGCFSKDQVYLDGILQILRHRDTIDFEMLLALGKVSYEDVDRLKGLAVMEHVRIPYFLQDAACYAKQLDKIMEVNQLTDEELRLLI</sequence>
<comment type="cofactor">
    <cofactor evidence="1">
        <name>Zn(2+)</name>
        <dbReference type="ChEBI" id="CHEBI:29105"/>
    </cofactor>
</comment>
<dbReference type="InterPro" id="IPR012548">
    <property type="entry name" value="MATCAP"/>
</dbReference>
<gene>
    <name evidence="6" type="ORF">UPYG_G00336230</name>
</gene>
<evidence type="ECO:0000256" key="3">
    <source>
        <dbReference type="ARBA" id="ARBA00022801"/>
    </source>
</evidence>
<evidence type="ECO:0000313" key="6">
    <source>
        <dbReference type="EMBL" id="KAL0962140.1"/>
    </source>
</evidence>
<name>A0ABD0VXD4_UMBPY</name>
<dbReference type="EMBL" id="JAGEUA010000011">
    <property type="protein sequence ID" value="KAL0962140.1"/>
    <property type="molecule type" value="Genomic_DNA"/>
</dbReference>
<keyword evidence="4" id="KW-0482">Metalloprotease</keyword>
<evidence type="ECO:0000256" key="2">
    <source>
        <dbReference type="ARBA" id="ARBA00022670"/>
    </source>
</evidence>
<protein>
    <submittedName>
        <fullName evidence="6">Uncharacterized protein</fullName>
    </submittedName>
</protein>
<evidence type="ECO:0000256" key="5">
    <source>
        <dbReference type="SAM" id="MobiDB-lite"/>
    </source>
</evidence>
<dbReference type="PANTHER" id="PTHR31817">
    <property type="match status" value="1"/>
</dbReference>
<organism evidence="6 7">
    <name type="scientific">Umbra pygmaea</name>
    <name type="common">Eastern mudminnow</name>
    <dbReference type="NCBI Taxonomy" id="75934"/>
    <lineage>
        <taxon>Eukaryota</taxon>
        <taxon>Metazoa</taxon>
        <taxon>Chordata</taxon>
        <taxon>Craniata</taxon>
        <taxon>Vertebrata</taxon>
        <taxon>Euteleostomi</taxon>
        <taxon>Actinopterygii</taxon>
        <taxon>Neopterygii</taxon>
        <taxon>Teleostei</taxon>
        <taxon>Protacanthopterygii</taxon>
        <taxon>Esociformes</taxon>
        <taxon>Umbridae</taxon>
        <taxon>Umbra</taxon>
    </lineage>
</organism>
<dbReference type="SMART" id="SM01154">
    <property type="entry name" value="DUF1704"/>
    <property type="match status" value="1"/>
</dbReference>
<dbReference type="GO" id="GO:0006508">
    <property type="term" value="P:proteolysis"/>
    <property type="evidence" value="ECO:0007669"/>
    <property type="project" value="UniProtKB-KW"/>
</dbReference>
<comment type="caution">
    <text evidence="6">The sequence shown here is derived from an EMBL/GenBank/DDBJ whole genome shotgun (WGS) entry which is preliminary data.</text>
</comment>
<feature type="compositionally biased region" description="Polar residues" evidence="5">
    <location>
        <begin position="100"/>
        <end position="111"/>
    </location>
</feature>
<dbReference type="AlphaFoldDB" id="A0ABD0VXD4"/>
<evidence type="ECO:0000313" key="7">
    <source>
        <dbReference type="Proteomes" id="UP001557470"/>
    </source>
</evidence>
<evidence type="ECO:0000256" key="4">
    <source>
        <dbReference type="ARBA" id="ARBA00023049"/>
    </source>
</evidence>
<feature type="region of interest" description="Disordered" evidence="5">
    <location>
        <begin position="84"/>
        <end position="111"/>
    </location>
</feature>
<proteinExistence type="predicted"/>
<keyword evidence="7" id="KW-1185">Reference proteome</keyword>
<evidence type="ECO:0000256" key="1">
    <source>
        <dbReference type="ARBA" id="ARBA00001947"/>
    </source>
</evidence>
<keyword evidence="2" id="KW-0645">Protease</keyword>
<keyword evidence="3" id="KW-0378">Hydrolase</keyword>
<reference evidence="6 7" key="1">
    <citation type="submission" date="2024-06" db="EMBL/GenBank/DDBJ databases">
        <authorList>
            <person name="Pan Q."/>
            <person name="Wen M."/>
            <person name="Jouanno E."/>
            <person name="Zahm M."/>
            <person name="Klopp C."/>
            <person name="Cabau C."/>
            <person name="Louis A."/>
            <person name="Berthelot C."/>
            <person name="Parey E."/>
            <person name="Roest Crollius H."/>
            <person name="Montfort J."/>
            <person name="Robinson-Rechavi M."/>
            <person name="Bouchez O."/>
            <person name="Lampietro C."/>
            <person name="Lopez Roques C."/>
            <person name="Donnadieu C."/>
            <person name="Postlethwait J."/>
            <person name="Bobe J."/>
            <person name="Verreycken H."/>
            <person name="Guiguen Y."/>
        </authorList>
    </citation>
    <scope>NUCLEOTIDE SEQUENCE [LARGE SCALE GENOMIC DNA]</scope>
    <source>
        <strain evidence="6">Up_M1</strain>
        <tissue evidence="6">Testis</tissue>
    </source>
</reference>
<dbReference type="PANTHER" id="PTHR31817:SF3">
    <property type="entry name" value="TYROSINE CARBOXYPEPTIDASE MATCAP2-RELATED"/>
    <property type="match status" value="1"/>
</dbReference>
<dbReference type="GO" id="GO:0008237">
    <property type="term" value="F:metallopeptidase activity"/>
    <property type="evidence" value="ECO:0007669"/>
    <property type="project" value="UniProtKB-KW"/>
</dbReference>